<proteinExistence type="inferred from homology"/>
<evidence type="ECO:0000256" key="2">
    <source>
        <dbReference type="ARBA" id="ARBA00022649"/>
    </source>
</evidence>
<dbReference type="EMBL" id="JBHSZO010000022">
    <property type="protein sequence ID" value="MFC7219532.1"/>
    <property type="molecule type" value="Genomic_DNA"/>
</dbReference>
<comment type="similarity">
    <text evidence="1">Belongs to the RelE toxin family.</text>
</comment>
<keyword evidence="4" id="KW-1185">Reference proteome</keyword>
<gene>
    <name evidence="3" type="ORF">ACFQLX_15325</name>
</gene>
<dbReference type="SUPFAM" id="SSF143011">
    <property type="entry name" value="RelE-like"/>
    <property type="match status" value="1"/>
</dbReference>
<evidence type="ECO:0000256" key="1">
    <source>
        <dbReference type="ARBA" id="ARBA00006226"/>
    </source>
</evidence>
<evidence type="ECO:0000313" key="3">
    <source>
        <dbReference type="EMBL" id="MFC7219532.1"/>
    </source>
</evidence>
<dbReference type="PANTHER" id="PTHR35601:SF1">
    <property type="entry name" value="TOXIN RELE"/>
    <property type="match status" value="1"/>
</dbReference>
<keyword evidence="2" id="KW-1277">Toxin-antitoxin system</keyword>
<dbReference type="InterPro" id="IPR035093">
    <property type="entry name" value="RelE/ParE_toxin_dom_sf"/>
</dbReference>
<sequence length="89" mass="10254">MKYTFDFRPGAQKDLRSIPRPEALRLLQALATLGDDPYAPNPAAKPLNGHPGLYRIRSGDYRAVYRVIDDRLVIYVIHVGDRRDIYRDL</sequence>
<accession>A0ABW2GFZ5</accession>
<evidence type="ECO:0000313" key="4">
    <source>
        <dbReference type="Proteomes" id="UP001596413"/>
    </source>
</evidence>
<organism evidence="3 4">
    <name type="scientific">Streptomyces polyrhachis</name>
    <dbReference type="NCBI Taxonomy" id="1282885"/>
    <lineage>
        <taxon>Bacteria</taxon>
        <taxon>Bacillati</taxon>
        <taxon>Actinomycetota</taxon>
        <taxon>Actinomycetes</taxon>
        <taxon>Kitasatosporales</taxon>
        <taxon>Streptomycetaceae</taxon>
        <taxon>Streptomyces</taxon>
    </lineage>
</organism>
<name>A0ABW2GFZ5_9ACTN</name>
<dbReference type="InterPro" id="IPR007712">
    <property type="entry name" value="RelE/ParE_toxin"/>
</dbReference>
<reference evidence="4" key="1">
    <citation type="journal article" date="2019" name="Int. J. Syst. Evol. Microbiol.">
        <title>The Global Catalogue of Microorganisms (GCM) 10K type strain sequencing project: providing services to taxonomists for standard genome sequencing and annotation.</title>
        <authorList>
            <consortium name="The Broad Institute Genomics Platform"/>
            <consortium name="The Broad Institute Genome Sequencing Center for Infectious Disease"/>
            <person name="Wu L."/>
            <person name="Ma J."/>
        </authorList>
    </citation>
    <scope>NUCLEOTIDE SEQUENCE [LARGE SCALE GENOMIC DNA]</scope>
    <source>
        <strain evidence="4">CGMCC 1.13681</strain>
    </source>
</reference>
<protein>
    <submittedName>
        <fullName evidence="3">Type II toxin-antitoxin system RelE/ParE family toxin</fullName>
    </submittedName>
</protein>
<dbReference type="Proteomes" id="UP001596413">
    <property type="component" value="Unassembled WGS sequence"/>
</dbReference>
<dbReference type="RefSeq" id="WP_386415324.1">
    <property type="nucleotide sequence ID" value="NZ_JBHSZO010000022.1"/>
</dbReference>
<comment type="caution">
    <text evidence="3">The sequence shown here is derived from an EMBL/GenBank/DDBJ whole genome shotgun (WGS) entry which is preliminary data.</text>
</comment>
<dbReference type="Pfam" id="PF05016">
    <property type="entry name" value="ParE_toxin"/>
    <property type="match status" value="1"/>
</dbReference>
<dbReference type="PANTHER" id="PTHR35601">
    <property type="entry name" value="TOXIN RELE"/>
    <property type="match status" value="1"/>
</dbReference>
<dbReference type="Gene3D" id="3.30.2310.20">
    <property type="entry name" value="RelE-like"/>
    <property type="match status" value="1"/>
</dbReference>